<accession>A0A238FQ89</accession>
<evidence type="ECO:0000313" key="2">
    <source>
        <dbReference type="Proteomes" id="UP000198372"/>
    </source>
</evidence>
<gene>
    <name evidence="1" type="ORF">BQ2448_7968</name>
</gene>
<sequence>MTMQNVGVGVQWEVGLHAENTISIDYLKTAWRFGLGPLRVYIPGVVNTGMYMQAAWGIGATKYRGRFNVTGATSLHISNGSKVHINFMKGTIDCGDFKFIYYKDQPKLEGVAEGTLYANTILGAGARFEIFGNTRELISVIDGPRKIAIG</sequence>
<evidence type="ECO:0000313" key="1">
    <source>
        <dbReference type="EMBL" id="SCV74939.1"/>
    </source>
</evidence>
<keyword evidence="2" id="KW-1185">Reference proteome</keyword>
<name>A0A238FQ89_9BASI</name>
<dbReference type="AlphaFoldDB" id="A0A238FQ89"/>
<dbReference type="Proteomes" id="UP000198372">
    <property type="component" value="Unassembled WGS sequence"/>
</dbReference>
<dbReference type="EMBL" id="FMSP01000024">
    <property type="protein sequence ID" value="SCV74939.1"/>
    <property type="molecule type" value="Genomic_DNA"/>
</dbReference>
<organism evidence="1 2">
    <name type="scientific">Microbotryum intermedium</name>
    <dbReference type="NCBI Taxonomy" id="269621"/>
    <lineage>
        <taxon>Eukaryota</taxon>
        <taxon>Fungi</taxon>
        <taxon>Dikarya</taxon>
        <taxon>Basidiomycota</taxon>
        <taxon>Pucciniomycotina</taxon>
        <taxon>Microbotryomycetes</taxon>
        <taxon>Microbotryales</taxon>
        <taxon>Microbotryaceae</taxon>
        <taxon>Microbotryum</taxon>
    </lineage>
</organism>
<proteinExistence type="predicted"/>
<reference evidence="2" key="1">
    <citation type="submission" date="2016-09" db="EMBL/GenBank/DDBJ databases">
        <authorList>
            <person name="Jeantristanb JTB J.-T."/>
            <person name="Ricardo R."/>
        </authorList>
    </citation>
    <scope>NUCLEOTIDE SEQUENCE [LARGE SCALE GENOMIC DNA]</scope>
</reference>
<protein>
    <submittedName>
        <fullName evidence="1">BQ2448_7968 protein</fullName>
    </submittedName>
</protein>